<organism evidence="1 2">
    <name type="scientific">Bos mutus</name>
    <name type="common">wild yak</name>
    <dbReference type="NCBI Taxonomy" id="72004"/>
    <lineage>
        <taxon>Eukaryota</taxon>
        <taxon>Metazoa</taxon>
        <taxon>Chordata</taxon>
        <taxon>Craniata</taxon>
        <taxon>Vertebrata</taxon>
        <taxon>Euteleostomi</taxon>
        <taxon>Mammalia</taxon>
        <taxon>Eutheria</taxon>
        <taxon>Laurasiatheria</taxon>
        <taxon>Artiodactyla</taxon>
        <taxon>Ruminantia</taxon>
        <taxon>Pecora</taxon>
        <taxon>Bovidae</taxon>
        <taxon>Bovinae</taxon>
        <taxon>Bos</taxon>
    </lineage>
</organism>
<comment type="caution">
    <text evidence="1">The sequence shown here is derived from an EMBL/GenBank/DDBJ whole genome shotgun (WGS) entry which is preliminary data.</text>
</comment>
<accession>A0A6B0R210</accession>
<proteinExistence type="predicted"/>
<evidence type="ECO:0000313" key="2">
    <source>
        <dbReference type="Proteomes" id="UP000322234"/>
    </source>
</evidence>
<sequence length="102" mass="11392">MSLHGASFAFCQKLPIANPVKLFSFHSSSHSLTQPDVLKNEAFDLSVIQPSQSCNTNSCIAHCIKANLRPPSFETHKEHFPLKIPNLCDSTTCLFYDVVNVW</sequence>
<dbReference type="Proteomes" id="UP000322234">
    <property type="component" value="Unassembled WGS sequence"/>
</dbReference>
<protein>
    <submittedName>
        <fullName evidence="1">Uncharacterized protein</fullName>
    </submittedName>
</protein>
<dbReference type="AlphaFoldDB" id="A0A6B0R210"/>
<name>A0A6B0R210_9CETA</name>
<evidence type="ECO:0000313" key="1">
    <source>
        <dbReference type="EMBL" id="MXQ84189.1"/>
    </source>
</evidence>
<keyword evidence="2" id="KW-1185">Reference proteome</keyword>
<dbReference type="EMBL" id="VBQZ03000020">
    <property type="protein sequence ID" value="MXQ84189.1"/>
    <property type="molecule type" value="Genomic_DNA"/>
</dbReference>
<gene>
    <name evidence="1" type="ORF">E5288_WYG014224</name>
</gene>
<reference evidence="1" key="1">
    <citation type="submission" date="2019-10" db="EMBL/GenBank/DDBJ databases">
        <title>The sequence and de novo assembly of the wild yak genome.</title>
        <authorList>
            <person name="Liu Y."/>
        </authorList>
    </citation>
    <scope>NUCLEOTIDE SEQUENCE [LARGE SCALE GENOMIC DNA]</scope>
    <source>
        <strain evidence="1">WY2019</strain>
    </source>
</reference>